<dbReference type="AlphaFoldDB" id="A0A9I9E1T4"/>
<evidence type="ECO:0000256" key="1">
    <source>
        <dbReference type="SAM" id="MobiDB-lite"/>
    </source>
</evidence>
<accession>A0A9I9E1T4</accession>
<reference evidence="2" key="1">
    <citation type="submission" date="2023-03" db="UniProtKB">
        <authorList>
            <consortium name="EnsemblPlants"/>
        </authorList>
    </citation>
    <scope>IDENTIFICATION</scope>
</reference>
<feature type="region of interest" description="Disordered" evidence="1">
    <location>
        <begin position="1"/>
        <end position="37"/>
    </location>
</feature>
<evidence type="ECO:0000313" key="2">
    <source>
        <dbReference type="EnsemblPlants" id="MELO3C027103.2.1"/>
    </source>
</evidence>
<proteinExistence type="predicted"/>
<feature type="compositionally biased region" description="Low complexity" evidence="1">
    <location>
        <begin position="15"/>
        <end position="30"/>
    </location>
</feature>
<dbReference type="EnsemblPlants" id="MELO3C027103.2.1">
    <property type="protein sequence ID" value="MELO3C027103.2.1"/>
    <property type="gene ID" value="MELO3C027103.2"/>
</dbReference>
<name>A0A9I9E1T4_CUCME</name>
<protein>
    <submittedName>
        <fullName evidence="2">Uncharacterized protein</fullName>
    </submittedName>
</protein>
<sequence>MELFPAQPDLSLQISPPNSSTNSKPSSNSNWRTQPISSISPQHPLDLMFWNHNNNNNINKSFPSNNSSSNSSNFDPSLSNSSNFLSHHFPPTVNGGGAGLFPPPSPRSSPSRAWILETHQRNSSLSKPSFLIHVFFLIFLSDIRREWWRWRWRW</sequence>
<dbReference type="Gramene" id="MELO3C027103.2.1">
    <property type="protein sequence ID" value="MELO3C027103.2.1"/>
    <property type="gene ID" value="MELO3C027103.2"/>
</dbReference>
<organism evidence="2">
    <name type="scientific">Cucumis melo</name>
    <name type="common">Muskmelon</name>
    <dbReference type="NCBI Taxonomy" id="3656"/>
    <lineage>
        <taxon>Eukaryota</taxon>
        <taxon>Viridiplantae</taxon>
        <taxon>Streptophyta</taxon>
        <taxon>Embryophyta</taxon>
        <taxon>Tracheophyta</taxon>
        <taxon>Spermatophyta</taxon>
        <taxon>Magnoliopsida</taxon>
        <taxon>eudicotyledons</taxon>
        <taxon>Gunneridae</taxon>
        <taxon>Pentapetalae</taxon>
        <taxon>rosids</taxon>
        <taxon>fabids</taxon>
        <taxon>Cucurbitales</taxon>
        <taxon>Cucurbitaceae</taxon>
        <taxon>Benincaseae</taxon>
        <taxon>Cucumis</taxon>
    </lineage>
</organism>